<keyword evidence="2" id="KW-1133">Transmembrane helix</keyword>
<evidence type="ECO:0000313" key="3">
    <source>
        <dbReference type="EMBL" id="ORA23255.1"/>
    </source>
</evidence>
<proteinExistence type="predicted"/>
<dbReference type="RefSeq" id="WP_083112422.1">
    <property type="nucleotide sequence ID" value="NZ_JACKTS010000023.1"/>
</dbReference>
<evidence type="ECO:0000256" key="2">
    <source>
        <dbReference type="SAM" id="Phobius"/>
    </source>
</evidence>
<feature type="region of interest" description="Disordered" evidence="1">
    <location>
        <begin position="236"/>
        <end position="260"/>
    </location>
</feature>
<name>A0A1X0A047_MYCAN</name>
<keyword evidence="2" id="KW-0812">Transmembrane</keyword>
<keyword evidence="2" id="KW-0472">Membrane</keyword>
<dbReference type="EMBL" id="MVHE01000007">
    <property type="protein sequence ID" value="ORA23255.1"/>
    <property type="molecule type" value="Genomic_DNA"/>
</dbReference>
<reference evidence="3 4" key="1">
    <citation type="submission" date="2017-02" db="EMBL/GenBank/DDBJ databases">
        <title>The new phylogeny of genus Mycobacterium.</title>
        <authorList>
            <person name="Tortoli E."/>
            <person name="Trovato A."/>
            <person name="Cirillo D.M."/>
        </authorList>
    </citation>
    <scope>NUCLEOTIDE SEQUENCE [LARGE SCALE GENOMIC DNA]</scope>
    <source>
        <strain evidence="3 4">DSM 45057</strain>
    </source>
</reference>
<feature type="transmembrane region" description="Helical" evidence="2">
    <location>
        <begin position="121"/>
        <end position="146"/>
    </location>
</feature>
<feature type="transmembrane region" description="Helical" evidence="2">
    <location>
        <begin position="49"/>
        <end position="68"/>
    </location>
</feature>
<feature type="transmembrane region" description="Helical" evidence="2">
    <location>
        <begin position="12"/>
        <end position="37"/>
    </location>
</feature>
<organism evidence="3 4">
    <name type="scientific">Mycobacterium angelicum</name>
    <dbReference type="NCBI Taxonomy" id="470074"/>
    <lineage>
        <taxon>Bacteria</taxon>
        <taxon>Bacillati</taxon>
        <taxon>Actinomycetota</taxon>
        <taxon>Actinomycetes</taxon>
        <taxon>Mycobacteriales</taxon>
        <taxon>Mycobacteriaceae</taxon>
        <taxon>Mycobacterium</taxon>
    </lineage>
</organism>
<dbReference type="OrthoDB" id="3189021at2"/>
<dbReference type="Proteomes" id="UP000192284">
    <property type="component" value="Unassembled WGS sequence"/>
</dbReference>
<feature type="transmembrane region" description="Helical" evidence="2">
    <location>
        <begin position="80"/>
        <end position="100"/>
    </location>
</feature>
<evidence type="ECO:0000256" key="1">
    <source>
        <dbReference type="SAM" id="MobiDB-lite"/>
    </source>
</evidence>
<protein>
    <submittedName>
        <fullName evidence="3">Uncharacterized protein</fullName>
    </submittedName>
</protein>
<accession>A0A1X0A047</accession>
<evidence type="ECO:0000313" key="4">
    <source>
        <dbReference type="Proteomes" id="UP000192284"/>
    </source>
</evidence>
<feature type="transmembrane region" description="Helical" evidence="2">
    <location>
        <begin position="158"/>
        <end position="178"/>
    </location>
</feature>
<comment type="caution">
    <text evidence="3">The sequence shown here is derived from an EMBL/GenBank/DDBJ whole genome shotgun (WGS) entry which is preliminary data.</text>
</comment>
<gene>
    <name evidence="3" type="ORF">BST12_07170</name>
</gene>
<dbReference type="AlphaFoldDB" id="A0A1X0A047"/>
<sequence length="260" mass="28178">MGLLFGFAPWIVYWVLVGNVPFSIAVAVALLIALAVFAIGRATGKPGRTLEIGAVATFVVLTVLTFTLSDAFMTRWIQPLSNAGIFLVALVGVLIGKPFVREFAAAEQPPDVVKTELFNRITTVLTWIWVAAFAGMTVSAAIPPIVQGNATILDTKTPLSFICYWVIPFSLLGAAALASRYLPDRMLQGIDDVARETSFVAYDEATIDELYYLAQEHANREVGPGKEAYNVKVGGMGTPLTGDESRKSWPSSYKVRDKKA</sequence>
<keyword evidence="4" id="KW-1185">Reference proteome</keyword>